<dbReference type="Pfam" id="PF00486">
    <property type="entry name" value="Trans_reg_C"/>
    <property type="match status" value="1"/>
</dbReference>
<keyword evidence="2 4" id="KW-0238">DNA-binding</keyword>
<feature type="domain" description="OmpR/PhoB-type" evidence="5">
    <location>
        <begin position="129"/>
        <end position="236"/>
    </location>
</feature>
<evidence type="ECO:0000256" key="3">
    <source>
        <dbReference type="ARBA" id="ARBA00023163"/>
    </source>
</evidence>
<reference evidence="7" key="1">
    <citation type="submission" date="2019-02" db="EMBL/GenBank/DDBJ databases">
        <title>Draft genome sequence of Enterococcus sp. Gos25-1.</title>
        <authorList>
            <person name="Tanaka N."/>
            <person name="Shiwa Y."/>
            <person name="Fujita N."/>
        </authorList>
    </citation>
    <scope>NUCLEOTIDE SEQUENCE [LARGE SCALE GENOMIC DNA]</scope>
    <source>
        <strain evidence="7">Gos25-1</strain>
    </source>
</reference>
<keyword evidence="7" id="KW-1185">Reference proteome</keyword>
<evidence type="ECO:0000256" key="1">
    <source>
        <dbReference type="ARBA" id="ARBA00023015"/>
    </source>
</evidence>
<name>A0A4P5PD01_9ENTE</name>
<accession>A0A4P5PD01</accession>
<keyword evidence="3" id="KW-0804">Transcription</keyword>
<keyword evidence="1" id="KW-0805">Transcription regulation</keyword>
<dbReference type="RefSeq" id="WP_146622313.1">
    <property type="nucleotide sequence ID" value="NZ_BJCC01000013.1"/>
</dbReference>
<dbReference type="SUPFAM" id="SSF46894">
    <property type="entry name" value="C-terminal effector domain of the bipartite response regulators"/>
    <property type="match status" value="1"/>
</dbReference>
<gene>
    <name evidence="6" type="ORF">NRIC_17690</name>
</gene>
<dbReference type="Gene3D" id="1.10.10.10">
    <property type="entry name" value="Winged helix-like DNA-binding domain superfamily/Winged helix DNA-binding domain"/>
    <property type="match status" value="1"/>
</dbReference>
<dbReference type="GO" id="GO:0000160">
    <property type="term" value="P:phosphorelay signal transduction system"/>
    <property type="evidence" value="ECO:0007669"/>
    <property type="project" value="InterPro"/>
</dbReference>
<evidence type="ECO:0000256" key="2">
    <source>
        <dbReference type="ARBA" id="ARBA00023125"/>
    </source>
</evidence>
<dbReference type="GO" id="GO:0003677">
    <property type="term" value="F:DNA binding"/>
    <property type="evidence" value="ECO:0007669"/>
    <property type="project" value="UniProtKB-UniRule"/>
</dbReference>
<proteinExistence type="predicted"/>
<evidence type="ECO:0000256" key="4">
    <source>
        <dbReference type="PROSITE-ProRule" id="PRU01091"/>
    </source>
</evidence>
<dbReference type="InterPro" id="IPR036388">
    <property type="entry name" value="WH-like_DNA-bd_sf"/>
</dbReference>
<evidence type="ECO:0000313" key="6">
    <source>
        <dbReference type="EMBL" id="GCF93878.1"/>
    </source>
</evidence>
<dbReference type="GO" id="GO:0006355">
    <property type="term" value="P:regulation of DNA-templated transcription"/>
    <property type="evidence" value="ECO:0007669"/>
    <property type="project" value="InterPro"/>
</dbReference>
<dbReference type="InterPro" id="IPR016032">
    <property type="entry name" value="Sig_transdc_resp-reg_C-effctor"/>
</dbReference>
<dbReference type="InterPro" id="IPR001867">
    <property type="entry name" value="OmpR/PhoB-type_DNA-bd"/>
</dbReference>
<evidence type="ECO:0000259" key="5">
    <source>
        <dbReference type="PROSITE" id="PS51755"/>
    </source>
</evidence>
<organism evidence="6 7">
    <name type="scientific">Enterococcus florum</name>
    <dbReference type="NCBI Taxonomy" id="2480627"/>
    <lineage>
        <taxon>Bacteria</taxon>
        <taxon>Bacillati</taxon>
        <taxon>Bacillota</taxon>
        <taxon>Bacilli</taxon>
        <taxon>Lactobacillales</taxon>
        <taxon>Enterococcaceae</taxon>
        <taxon>Enterococcus</taxon>
    </lineage>
</organism>
<dbReference type="OrthoDB" id="1683123at2"/>
<evidence type="ECO:0000313" key="7">
    <source>
        <dbReference type="Proteomes" id="UP000290567"/>
    </source>
</evidence>
<dbReference type="CDD" id="cd00383">
    <property type="entry name" value="trans_reg_C"/>
    <property type="match status" value="1"/>
</dbReference>
<protein>
    <submittedName>
        <fullName evidence="6">Transcriptional regulator</fullName>
    </submittedName>
</protein>
<dbReference type="EMBL" id="BJCC01000013">
    <property type="protein sequence ID" value="GCF93878.1"/>
    <property type="molecule type" value="Genomic_DNA"/>
</dbReference>
<sequence length="256" mass="29868">MKITILLLTKNVLAEASLQKKLQRLNYEVFCSSSLLKKIELEESLSQCFSMFHYTIISETVSDFEMKQILPRLAQSSTVVIRKSDQHVKNAERETWYEEGVKYWVSNESTLEELREIMIDSILETKNMTTNYLFHATEENRLPLMTQEAELGKKRSMSMIALKPVERAILNRLYQSKGEIVSREDMCKYIWDGVISNSNMVKLSVSVKRLREKLQVEGLPEDTIQTIWRKGYQLADHFFLLYCSDVETDEAIRQTS</sequence>
<dbReference type="Proteomes" id="UP000290567">
    <property type="component" value="Unassembled WGS sequence"/>
</dbReference>
<comment type="caution">
    <text evidence="6">The sequence shown here is derived from an EMBL/GenBank/DDBJ whole genome shotgun (WGS) entry which is preliminary data.</text>
</comment>
<dbReference type="AlphaFoldDB" id="A0A4P5PD01"/>
<dbReference type="PROSITE" id="PS51755">
    <property type="entry name" value="OMPR_PHOB"/>
    <property type="match status" value="1"/>
</dbReference>
<dbReference type="SMART" id="SM00862">
    <property type="entry name" value="Trans_reg_C"/>
    <property type="match status" value="1"/>
</dbReference>
<feature type="DNA-binding region" description="OmpR/PhoB-type" evidence="4">
    <location>
        <begin position="129"/>
        <end position="236"/>
    </location>
</feature>